<sequence length="81" mass="8860">MGLANRTGRPGARISALNMRISALRARHAALDARIGELRGQASVNPMRLSNLKSRKSRLRDEIRAWEDMVRVLAGGARPAA</sequence>
<keyword evidence="2" id="KW-1185">Reference proteome</keyword>
<dbReference type="Proteomes" id="UP000198922">
    <property type="component" value="Unassembled WGS sequence"/>
</dbReference>
<evidence type="ECO:0000313" key="1">
    <source>
        <dbReference type="EMBL" id="SDF24605.1"/>
    </source>
</evidence>
<dbReference type="InterPro" id="IPR007420">
    <property type="entry name" value="DUF465"/>
</dbReference>
<dbReference type="EMBL" id="FNAT01000009">
    <property type="protein sequence ID" value="SDF24605.1"/>
    <property type="molecule type" value="Genomic_DNA"/>
</dbReference>
<dbReference type="AlphaFoldDB" id="A0A1G7JIB3"/>
<dbReference type="Gene3D" id="6.10.280.50">
    <property type="match status" value="1"/>
</dbReference>
<dbReference type="InterPro" id="IPR038444">
    <property type="entry name" value="DUF465_sf"/>
</dbReference>
<dbReference type="Pfam" id="PF04325">
    <property type="entry name" value="DUF465"/>
    <property type="match status" value="1"/>
</dbReference>
<dbReference type="STRING" id="521013.SAMN04488567_3734"/>
<proteinExistence type="predicted"/>
<evidence type="ECO:0000313" key="2">
    <source>
        <dbReference type="Proteomes" id="UP000198922"/>
    </source>
</evidence>
<dbReference type="RefSeq" id="WP_090114497.1">
    <property type="nucleotide sequence ID" value="NZ_FNAT01000009.1"/>
</dbReference>
<reference evidence="2" key="1">
    <citation type="submission" date="2016-10" db="EMBL/GenBank/DDBJ databases">
        <authorList>
            <person name="Varghese N."/>
            <person name="Submissions S."/>
        </authorList>
    </citation>
    <scope>NUCLEOTIDE SEQUENCE [LARGE SCALE GENOMIC DNA]</scope>
    <source>
        <strain evidence="2">DSM 21424</strain>
    </source>
</reference>
<name>A0A1G7JIB3_9RHOB</name>
<organism evidence="1 2">
    <name type="scientific">Limimaricola pyoseonensis</name>
    <dbReference type="NCBI Taxonomy" id="521013"/>
    <lineage>
        <taxon>Bacteria</taxon>
        <taxon>Pseudomonadati</taxon>
        <taxon>Pseudomonadota</taxon>
        <taxon>Alphaproteobacteria</taxon>
        <taxon>Rhodobacterales</taxon>
        <taxon>Paracoccaceae</taxon>
        <taxon>Limimaricola</taxon>
    </lineage>
</organism>
<protein>
    <recommendedName>
        <fullName evidence="3">DUF465 domain-containing protein</fullName>
    </recommendedName>
</protein>
<accession>A0A1G7JIB3</accession>
<gene>
    <name evidence="1" type="ORF">SAMN04488567_3734</name>
</gene>
<evidence type="ECO:0008006" key="3">
    <source>
        <dbReference type="Google" id="ProtNLM"/>
    </source>
</evidence>